<protein>
    <submittedName>
        <fullName evidence="2">Uncharacterized protein</fullName>
    </submittedName>
</protein>
<dbReference type="RefSeq" id="WP_203899252.1">
    <property type="nucleotide sequence ID" value="NZ_BOPF01000008.1"/>
</dbReference>
<evidence type="ECO:0000313" key="2">
    <source>
        <dbReference type="EMBL" id="GIJ45697.1"/>
    </source>
</evidence>
<evidence type="ECO:0000256" key="1">
    <source>
        <dbReference type="SAM" id="MobiDB-lite"/>
    </source>
</evidence>
<dbReference type="EMBL" id="BOPF01000008">
    <property type="protein sequence ID" value="GIJ45697.1"/>
    <property type="molecule type" value="Genomic_DNA"/>
</dbReference>
<dbReference type="Proteomes" id="UP000619260">
    <property type="component" value="Unassembled WGS sequence"/>
</dbReference>
<evidence type="ECO:0000313" key="3">
    <source>
        <dbReference type="Proteomes" id="UP000619260"/>
    </source>
</evidence>
<sequence>MSDDYSGYEDDPTAHDGYDAGTPDTSHAFGGADVIGQPFGEIGGYGQEGHDDTTTYPAEGTDEQPDPYANESEAQADPYASEGQQAPFGGGYEFGQQQDAGYADQQPASEADPYATDQAAAPAEGRDSFHTGQPAS</sequence>
<proteinExistence type="predicted"/>
<feature type="compositionally biased region" description="Low complexity" evidence="1">
    <location>
        <begin position="95"/>
        <end position="106"/>
    </location>
</feature>
<name>A0A8J3YK16_9ACTN</name>
<comment type="caution">
    <text evidence="2">The sequence shown here is derived from an EMBL/GenBank/DDBJ whole genome shotgun (WGS) entry which is preliminary data.</text>
</comment>
<gene>
    <name evidence="2" type="ORF">Val02_25830</name>
</gene>
<accession>A0A8J3YK16</accession>
<feature type="compositionally biased region" description="Acidic residues" evidence="1">
    <location>
        <begin position="1"/>
        <end position="11"/>
    </location>
</feature>
<organism evidence="2 3">
    <name type="scientific">Virgisporangium aliadipatigenens</name>
    <dbReference type="NCBI Taxonomy" id="741659"/>
    <lineage>
        <taxon>Bacteria</taxon>
        <taxon>Bacillati</taxon>
        <taxon>Actinomycetota</taxon>
        <taxon>Actinomycetes</taxon>
        <taxon>Micromonosporales</taxon>
        <taxon>Micromonosporaceae</taxon>
        <taxon>Virgisporangium</taxon>
    </lineage>
</organism>
<feature type="region of interest" description="Disordered" evidence="1">
    <location>
        <begin position="1"/>
        <end position="136"/>
    </location>
</feature>
<reference evidence="2" key="1">
    <citation type="submission" date="2021-01" db="EMBL/GenBank/DDBJ databases">
        <title>Whole genome shotgun sequence of Virgisporangium aliadipatigenens NBRC 105644.</title>
        <authorList>
            <person name="Komaki H."/>
            <person name="Tamura T."/>
        </authorList>
    </citation>
    <scope>NUCLEOTIDE SEQUENCE</scope>
    <source>
        <strain evidence="2">NBRC 105644</strain>
    </source>
</reference>
<dbReference type="AlphaFoldDB" id="A0A8J3YK16"/>
<keyword evidence="3" id="KW-1185">Reference proteome</keyword>